<proteinExistence type="predicted"/>
<dbReference type="GO" id="GO:0003988">
    <property type="term" value="F:acetyl-CoA C-acyltransferase activity"/>
    <property type="evidence" value="ECO:0007669"/>
    <property type="project" value="UniProtKB-ARBA"/>
</dbReference>
<dbReference type="Proteomes" id="UP000199317">
    <property type="component" value="Unassembled WGS sequence"/>
</dbReference>
<reference evidence="3" key="1">
    <citation type="submission" date="2016-10" db="EMBL/GenBank/DDBJ databases">
        <authorList>
            <person name="Varghese N."/>
            <person name="Submissions S."/>
        </authorList>
    </citation>
    <scope>NUCLEOTIDE SEQUENCE [LARGE SCALE GENOMIC DNA]</scope>
    <source>
        <strain evidence="3">DSM 17101</strain>
    </source>
</reference>
<dbReference type="EMBL" id="FNJL01000035">
    <property type="protein sequence ID" value="SDP87582.1"/>
    <property type="molecule type" value="Genomic_DNA"/>
</dbReference>
<evidence type="ECO:0000313" key="2">
    <source>
        <dbReference type="EMBL" id="SDP87582.1"/>
    </source>
</evidence>
<dbReference type="Gene3D" id="3.40.47.10">
    <property type="match status" value="1"/>
</dbReference>
<gene>
    <name evidence="2" type="ORF">SAMN04489708_13511</name>
</gene>
<sequence>MHPLKDKTAIAGVGASRQGKLPGDTPITLATEAFKRALDDCGLKKEQIDGILTMPGTVSPEVALNYLRLGETVGINPRYTGSKNMGGGTAGALLHEAALAVNAGFANYVACIFGDCAATGGNKFNRASGWGDSWGIWGFMAAAANSAITASRHMALYGTTSRQLGEIAVACRRHASMNPEAVMQTPITIEDHQASRFIVEPLHLLDCCLISDGAVCIIVTTKERAKDLKKPLVTISGMGQAYTTENMEREDWWYVPHQKQAVGDAYAMAGVGPQDIDVCQLYDNFTSSVLVWFEHAGFCKVGEAGPFVEGGRIQLGGALPINTAGGNLSESYMEGWLHIVEGVRQMRGECGPRQVQGAEVCLVTGRGQALNCANATILSKG</sequence>
<dbReference type="AlphaFoldDB" id="A0A1H0WA36"/>
<dbReference type="PIRSF" id="PIRSF000429">
    <property type="entry name" value="Ac-CoA_Ac_transf"/>
    <property type="match status" value="1"/>
</dbReference>
<dbReference type="InterPro" id="IPR016039">
    <property type="entry name" value="Thiolase-like"/>
</dbReference>
<dbReference type="SUPFAM" id="SSF53901">
    <property type="entry name" value="Thiolase-like"/>
    <property type="match status" value="2"/>
</dbReference>
<dbReference type="RefSeq" id="WP_092838870.1">
    <property type="nucleotide sequence ID" value="NZ_FNJL01000035.1"/>
</dbReference>
<dbReference type="PANTHER" id="PTHR42870:SF1">
    <property type="entry name" value="NON-SPECIFIC LIPID-TRANSFER PROTEIN-LIKE 2"/>
    <property type="match status" value="1"/>
</dbReference>
<dbReference type="InterPro" id="IPR055140">
    <property type="entry name" value="Thiolase_C_2"/>
</dbReference>
<keyword evidence="2" id="KW-0808">Transferase</keyword>
<keyword evidence="3" id="KW-1185">Reference proteome</keyword>
<feature type="domain" description="Thiolase C-terminal" evidence="1">
    <location>
        <begin position="239"/>
        <end position="380"/>
    </location>
</feature>
<evidence type="ECO:0000259" key="1">
    <source>
        <dbReference type="Pfam" id="PF22691"/>
    </source>
</evidence>
<accession>A0A1H0WA36</accession>
<name>A0A1H0WA36_9BURK</name>
<dbReference type="Pfam" id="PF22691">
    <property type="entry name" value="Thiolase_C_1"/>
    <property type="match status" value="1"/>
</dbReference>
<evidence type="ECO:0000313" key="3">
    <source>
        <dbReference type="Proteomes" id="UP000199317"/>
    </source>
</evidence>
<organism evidence="2 3">
    <name type="scientific">Paracidovorax cattleyae</name>
    <dbReference type="NCBI Taxonomy" id="80868"/>
    <lineage>
        <taxon>Bacteria</taxon>
        <taxon>Pseudomonadati</taxon>
        <taxon>Pseudomonadota</taxon>
        <taxon>Betaproteobacteria</taxon>
        <taxon>Burkholderiales</taxon>
        <taxon>Comamonadaceae</taxon>
        <taxon>Paracidovorax</taxon>
    </lineage>
</organism>
<dbReference type="CDD" id="cd00829">
    <property type="entry name" value="SCP-x_thiolase"/>
    <property type="match status" value="1"/>
</dbReference>
<dbReference type="InterPro" id="IPR002155">
    <property type="entry name" value="Thiolase"/>
</dbReference>
<dbReference type="PANTHER" id="PTHR42870">
    <property type="entry name" value="ACETYL-COA C-ACETYLTRANSFERASE"/>
    <property type="match status" value="1"/>
</dbReference>
<dbReference type="OrthoDB" id="9790314at2"/>
<protein>
    <submittedName>
        <fullName evidence="2">Acetyl-CoA acetyltransferase</fullName>
    </submittedName>
</protein>